<evidence type="ECO:0000256" key="1">
    <source>
        <dbReference type="SAM" id="SignalP"/>
    </source>
</evidence>
<reference evidence="2" key="1">
    <citation type="submission" date="2016-02" db="EMBL/GenBank/DDBJ databases">
        <title>WGS assembly of Manihot esculenta.</title>
        <authorList>
            <person name="Bredeson J.V."/>
            <person name="Prochnik S.E."/>
            <person name="Lyons J.B."/>
            <person name="Schmutz J."/>
            <person name="Grimwood J."/>
            <person name="Vrebalov J."/>
            <person name="Bart R.S."/>
            <person name="Amuge T."/>
            <person name="Ferguson M.E."/>
            <person name="Green R."/>
            <person name="Putnam N."/>
            <person name="Stites J."/>
            <person name="Rounsley S."/>
            <person name="Rokhsar D.S."/>
        </authorList>
    </citation>
    <scope>NUCLEOTIDE SEQUENCE [LARGE SCALE GENOMIC DNA]</scope>
    <source>
        <tissue evidence="2">Leaf</tissue>
    </source>
</reference>
<organism evidence="2">
    <name type="scientific">Manihot esculenta</name>
    <name type="common">Cassava</name>
    <name type="synonym">Jatropha manihot</name>
    <dbReference type="NCBI Taxonomy" id="3983"/>
    <lineage>
        <taxon>Eukaryota</taxon>
        <taxon>Viridiplantae</taxon>
        <taxon>Streptophyta</taxon>
        <taxon>Embryophyta</taxon>
        <taxon>Tracheophyta</taxon>
        <taxon>Spermatophyta</taxon>
        <taxon>Magnoliopsida</taxon>
        <taxon>eudicotyledons</taxon>
        <taxon>Gunneridae</taxon>
        <taxon>Pentapetalae</taxon>
        <taxon>rosids</taxon>
        <taxon>fabids</taxon>
        <taxon>Malpighiales</taxon>
        <taxon>Euphorbiaceae</taxon>
        <taxon>Crotonoideae</taxon>
        <taxon>Manihoteae</taxon>
        <taxon>Manihot</taxon>
    </lineage>
</organism>
<evidence type="ECO:0000313" key="2">
    <source>
        <dbReference type="EMBL" id="OAY39187.1"/>
    </source>
</evidence>
<feature type="chain" id="PRO_5012338578" evidence="1">
    <location>
        <begin position="19"/>
        <end position="47"/>
    </location>
</feature>
<proteinExistence type="predicted"/>
<feature type="signal peptide" evidence="1">
    <location>
        <begin position="1"/>
        <end position="18"/>
    </location>
</feature>
<keyword evidence="1" id="KW-0732">Signal</keyword>
<protein>
    <submittedName>
        <fullName evidence="2">Uncharacterized protein</fullName>
    </submittedName>
</protein>
<name>A0A2C9V5E1_MANES</name>
<gene>
    <name evidence="2" type="ORF">MANES_10G073800</name>
</gene>
<accession>A0A2C9V5E1</accession>
<dbReference type="AlphaFoldDB" id="A0A2C9V5E1"/>
<dbReference type="EMBL" id="CM004396">
    <property type="protein sequence ID" value="OAY39187.1"/>
    <property type="molecule type" value="Genomic_DNA"/>
</dbReference>
<sequence>MCRFVFSFSVAFLGIVVCTKREIPNSLLSSFGHKREFKGTVEIRPIL</sequence>